<reference evidence="2 3" key="1">
    <citation type="submission" date="2020-08" db="EMBL/GenBank/DDBJ databases">
        <title>Genomic Encyclopedia of Type Strains, Phase IV (KMG-V): Genome sequencing to study the core and pangenomes of soil and plant-associated prokaryotes.</title>
        <authorList>
            <person name="Whitman W."/>
        </authorList>
    </citation>
    <scope>NUCLEOTIDE SEQUENCE [LARGE SCALE GENOMIC DNA]</scope>
    <source>
        <strain evidence="2 3">34/80</strain>
    </source>
</reference>
<comment type="caution">
    <text evidence="2">The sequence shown here is derived from an EMBL/GenBank/DDBJ whole genome shotgun (WGS) entry which is preliminary data.</text>
</comment>
<keyword evidence="1" id="KW-0472">Membrane</keyword>
<protein>
    <submittedName>
        <fullName evidence="2">Uncharacterized protein</fullName>
    </submittedName>
</protein>
<accession>A0A840FUU6</accession>
<dbReference type="Proteomes" id="UP000524450">
    <property type="component" value="Unassembled WGS sequence"/>
</dbReference>
<keyword evidence="1" id="KW-0812">Transmembrane</keyword>
<dbReference type="AlphaFoldDB" id="A0A840FUU6"/>
<keyword evidence="1" id="KW-1133">Transmembrane helix</keyword>
<name>A0A840FUU6_9BURK</name>
<organism evidence="2 3">
    <name type="scientific">Variovorax guangxiensis</name>
    <dbReference type="NCBI Taxonomy" id="1775474"/>
    <lineage>
        <taxon>Bacteria</taxon>
        <taxon>Pseudomonadati</taxon>
        <taxon>Pseudomonadota</taxon>
        <taxon>Betaproteobacteria</taxon>
        <taxon>Burkholderiales</taxon>
        <taxon>Comamonadaceae</taxon>
        <taxon>Variovorax</taxon>
    </lineage>
</organism>
<evidence type="ECO:0000256" key="1">
    <source>
        <dbReference type="SAM" id="Phobius"/>
    </source>
</evidence>
<proteinExistence type="predicted"/>
<evidence type="ECO:0000313" key="3">
    <source>
        <dbReference type="Proteomes" id="UP000524450"/>
    </source>
</evidence>
<feature type="transmembrane region" description="Helical" evidence="1">
    <location>
        <begin position="71"/>
        <end position="93"/>
    </location>
</feature>
<gene>
    <name evidence="2" type="ORF">GGD71_004726</name>
</gene>
<evidence type="ECO:0000313" key="2">
    <source>
        <dbReference type="EMBL" id="MBB4223935.1"/>
    </source>
</evidence>
<sequence>MLGAGEDYVDAGCAKAAAHRRIVATGAGQVSDGPLERFGLLTNQQHAVDAETRRLGFENALDRSRRRSLGALVDGAFVLLAQGAFALLLALLLNEGLGCAWDLGYC</sequence>
<dbReference type="EMBL" id="JACIFZ010000006">
    <property type="protein sequence ID" value="MBB4223935.1"/>
    <property type="molecule type" value="Genomic_DNA"/>
</dbReference>